<dbReference type="Proteomes" id="UP000565745">
    <property type="component" value="Unassembled WGS sequence"/>
</dbReference>
<proteinExistence type="predicted"/>
<sequence>MELDAGDQEMQLSVSHVLVAHPEDIRLVGFEPGKRGFLKIPHDIGLLCFRGIVLSMECNDPRCVSPFAGVAVDQVACQVGIAGQDFWGYISPDRLTSDAFAVFRISGDLLCHEILDR</sequence>
<evidence type="ECO:0000313" key="2">
    <source>
        <dbReference type="Proteomes" id="UP000565745"/>
    </source>
</evidence>
<protein>
    <submittedName>
        <fullName evidence="1">Uncharacterized protein</fullName>
    </submittedName>
</protein>
<dbReference type="AlphaFoldDB" id="A0A7W6M5T8"/>
<comment type="caution">
    <text evidence="1">The sequence shown here is derived from an EMBL/GenBank/DDBJ whole genome shotgun (WGS) entry which is preliminary data.</text>
</comment>
<reference evidence="1 2" key="1">
    <citation type="submission" date="2020-08" db="EMBL/GenBank/DDBJ databases">
        <title>Genomic Encyclopedia of Type Strains, Phase IV (KMG-IV): sequencing the most valuable type-strain genomes for metagenomic binning, comparative biology and taxonomic classification.</title>
        <authorList>
            <person name="Goeker M."/>
        </authorList>
    </citation>
    <scope>NUCLEOTIDE SEQUENCE [LARGE SCALE GENOMIC DNA]</scope>
    <source>
        <strain evidence="1 2">DSM 101015</strain>
    </source>
</reference>
<accession>A0A7W6M5T8</accession>
<name>A0A7W6M5T8_9RHOB</name>
<evidence type="ECO:0000313" key="1">
    <source>
        <dbReference type="EMBL" id="MBB4172901.1"/>
    </source>
</evidence>
<keyword evidence="2" id="KW-1185">Reference proteome</keyword>
<dbReference type="EMBL" id="JACIFU010000001">
    <property type="protein sequence ID" value="MBB4172901.1"/>
    <property type="molecule type" value="Genomic_DNA"/>
</dbReference>
<dbReference type="RefSeq" id="WP_025055014.1">
    <property type="nucleotide sequence ID" value="NZ_JACIFU010000001.1"/>
</dbReference>
<organism evidence="1 2">
    <name type="scientific">Sulfitobacter noctilucicola</name>
    <dbReference type="NCBI Taxonomy" id="1342301"/>
    <lineage>
        <taxon>Bacteria</taxon>
        <taxon>Pseudomonadati</taxon>
        <taxon>Pseudomonadota</taxon>
        <taxon>Alphaproteobacteria</taxon>
        <taxon>Rhodobacterales</taxon>
        <taxon>Roseobacteraceae</taxon>
        <taxon>Sulfitobacter</taxon>
    </lineage>
</organism>
<gene>
    <name evidence="1" type="ORF">GGR93_000662</name>
</gene>